<keyword evidence="8 10" id="KW-0472">Membrane</keyword>
<keyword evidence="4 10" id="KW-0812">Transmembrane</keyword>
<sequence length="186" mass="20578">MERYNSMESLPESWGEFNMASRESTRACTTPVLLGGSGINGNIEKMLWEAQRESNQSSAIASRKSSHGNSPKSPHSPVIEPSHTPNELLIINKEDLLVGRRQVATDWIWDWSSRPDQLPPKEWKFKHPQRAGLSLRHSKVVKHGLFSTEVLSILVLTNLLSLILGAGIGLFIGRRLGTSISAIGTD</sequence>
<evidence type="ECO:0000256" key="6">
    <source>
        <dbReference type="ARBA" id="ARBA00022989"/>
    </source>
</evidence>
<accession>A0ABM1BPR9</accession>
<protein>
    <submittedName>
        <fullName evidence="12">BCL2/adenovirus E1B 19 kDa protein-interacting protein 3-like</fullName>
    </submittedName>
</protein>
<feature type="region of interest" description="Disordered" evidence="9">
    <location>
        <begin position="54"/>
        <end position="84"/>
    </location>
</feature>
<evidence type="ECO:0000256" key="9">
    <source>
        <dbReference type="SAM" id="MobiDB-lite"/>
    </source>
</evidence>
<dbReference type="Pfam" id="PF06553">
    <property type="entry name" value="BNIP3"/>
    <property type="match status" value="1"/>
</dbReference>
<organism evidence="11 12">
    <name type="scientific">Limulus polyphemus</name>
    <name type="common">Atlantic horseshoe crab</name>
    <dbReference type="NCBI Taxonomy" id="6850"/>
    <lineage>
        <taxon>Eukaryota</taxon>
        <taxon>Metazoa</taxon>
        <taxon>Ecdysozoa</taxon>
        <taxon>Arthropoda</taxon>
        <taxon>Chelicerata</taxon>
        <taxon>Merostomata</taxon>
        <taxon>Xiphosura</taxon>
        <taxon>Limulidae</taxon>
        <taxon>Limulus</taxon>
    </lineage>
</organism>
<evidence type="ECO:0000256" key="7">
    <source>
        <dbReference type="ARBA" id="ARBA00023128"/>
    </source>
</evidence>
<dbReference type="Proteomes" id="UP000694941">
    <property type="component" value="Unplaced"/>
</dbReference>
<gene>
    <name evidence="12" type="primary">LOC106470304</name>
</gene>
<feature type="transmembrane region" description="Helical" evidence="10">
    <location>
        <begin position="150"/>
        <end position="172"/>
    </location>
</feature>
<evidence type="ECO:0000256" key="2">
    <source>
        <dbReference type="ARBA" id="ARBA00004325"/>
    </source>
</evidence>
<dbReference type="RefSeq" id="XP_013786304.1">
    <property type="nucleotide sequence ID" value="XM_013930850.2"/>
</dbReference>
<keyword evidence="5" id="KW-0053">Apoptosis</keyword>
<keyword evidence="7" id="KW-0496">Mitochondrion</keyword>
<keyword evidence="6 10" id="KW-1133">Transmembrane helix</keyword>
<evidence type="ECO:0000313" key="11">
    <source>
        <dbReference type="Proteomes" id="UP000694941"/>
    </source>
</evidence>
<dbReference type="PANTHER" id="PTHR15186">
    <property type="entry name" value="RE48077P"/>
    <property type="match status" value="1"/>
</dbReference>
<reference evidence="12" key="1">
    <citation type="submission" date="2025-08" db="UniProtKB">
        <authorList>
            <consortium name="RefSeq"/>
        </authorList>
    </citation>
    <scope>IDENTIFICATION</scope>
    <source>
        <tissue evidence="12">Muscle</tissue>
    </source>
</reference>
<dbReference type="GeneID" id="106470304"/>
<evidence type="ECO:0000256" key="3">
    <source>
        <dbReference type="ARBA" id="ARBA00007710"/>
    </source>
</evidence>
<evidence type="ECO:0000256" key="10">
    <source>
        <dbReference type="SAM" id="Phobius"/>
    </source>
</evidence>
<proteinExistence type="inferred from homology"/>
<evidence type="ECO:0000256" key="4">
    <source>
        <dbReference type="ARBA" id="ARBA00022692"/>
    </source>
</evidence>
<name>A0ABM1BPR9_LIMPO</name>
<keyword evidence="11" id="KW-1185">Reference proteome</keyword>
<dbReference type="PANTHER" id="PTHR15186:SF5">
    <property type="entry name" value="BNIP3, ISOFORM A"/>
    <property type="match status" value="1"/>
</dbReference>
<dbReference type="InterPro" id="IPR010548">
    <property type="entry name" value="BNIP3"/>
</dbReference>
<evidence type="ECO:0000256" key="1">
    <source>
        <dbReference type="ARBA" id="ARBA00004167"/>
    </source>
</evidence>
<evidence type="ECO:0000313" key="12">
    <source>
        <dbReference type="RefSeq" id="XP_013786304.1"/>
    </source>
</evidence>
<comment type="similarity">
    <text evidence="3">Belongs to the NIP3 family.</text>
</comment>
<evidence type="ECO:0000256" key="8">
    <source>
        <dbReference type="ARBA" id="ARBA00023136"/>
    </source>
</evidence>
<evidence type="ECO:0000256" key="5">
    <source>
        <dbReference type="ARBA" id="ARBA00022703"/>
    </source>
</evidence>
<comment type="subcellular location">
    <subcellularLocation>
        <location evidence="1">Membrane</location>
        <topology evidence="1">Single-pass membrane protein</topology>
    </subcellularLocation>
    <subcellularLocation>
        <location evidence="2">Mitochondrion membrane</location>
    </subcellularLocation>
</comment>